<accession>A0ABY8EAX0</accession>
<dbReference type="SUPFAM" id="SSF47413">
    <property type="entry name" value="lambda repressor-like DNA-binding domains"/>
    <property type="match status" value="1"/>
</dbReference>
<organism evidence="3 4">
    <name type="scientific">Tepidibacter hydrothermalis</name>
    <dbReference type="NCBI Taxonomy" id="3036126"/>
    <lineage>
        <taxon>Bacteria</taxon>
        <taxon>Bacillati</taxon>
        <taxon>Bacillota</taxon>
        <taxon>Clostridia</taxon>
        <taxon>Peptostreptococcales</taxon>
        <taxon>Peptostreptococcaceae</taxon>
        <taxon>Tepidibacter</taxon>
    </lineage>
</organism>
<evidence type="ECO:0000313" key="4">
    <source>
        <dbReference type="Proteomes" id="UP001222800"/>
    </source>
</evidence>
<dbReference type="Pfam" id="PF01381">
    <property type="entry name" value="HTH_3"/>
    <property type="match status" value="1"/>
</dbReference>
<reference evidence="3 4" key="1">
    <citation type="submission" date="2023-03" db="EMBL/GenBank/DDBJ databases">
        <title>Complete genome sequence of Tepidibacter sp. SWIR-1, isolated from a deep-sea hydrothermal vent.</title>
        <authorList>
            <person name="Li X."/>
        </authorList>
    </citation>
    <scope>NUCLEOTIDE SEQUENCE [LARGE SCALE GENOMIC DNA]</scope>
    <source>
        <strain evidence="3 4">SWIR-1</strain>
    </source>
</reference>
<keyword evidence="1" id="KW-0238">DNA-binding</keyword>
<keyword evidence="4" id="KW-1185">Reference proteome</keyword>
<dbReference type="PANTHER" id="PTHR46558">
    <property type="entry name" value="TRACRIPTIONAL REGULATORY PROTEIN-RELATED-RELATED"/>
    <property type="match status" value="1"/>
</dbReference>
<sequence>MRIKLKELRKKSGLKVAQISCQLNISSSFYYKIERGIRNPNINLAKKISDLFNEPVEELFFNNEMDESSNRKANKAS</sequence>
<dbReference type="PROSITE" id="PS50943">
    <property type="entry name" value="HTH_CROC1"/>
    <property type="match status" value="1"/>
</dbReference>
<dbReference type="InterPro" id="IPR010982">
    <property type="entry name" value="Lambda_DNA-bd_dom_sf"/>
</dbReference>
<proteinExistence type="predicted"/>
<name>A0ABY8EAX0_9FIRM</name>
<dbReference type="Proteomes" id="UP001222800">
    <property type="component" value="Chromosome"/>
</dbReference>
<dbReference type="RefSeq" id="WP_277730660.1">
    <property type="nucleotide sequence ID" value="NZ_CP120733.1"/>
</dbReference>
<dbReference type="PANTHER" id="PTHR46558:SF4">
    <property type="entry name" value="DNA-BIDING PHAGE PROTEIN"/>
    <property type="match status" value="1"/>
</dbReference>
<evidence type="ECO:0000256" key="1">
    <source>
        <dbReference type="ARBA" id="ARBA00023125"/>
    </source>
</evidence>
<dbReference type="InterPro" id="IPR001387">
    <property type="entry name" value="Cro/C1-type_HTH"/>
</dbReference>
<feature type="domain" description="HTH cro/C1-type" evidence="2">
    <location>
        <begin position="5"/>
        <end position="59"/>
    </location>
</feature>
<protein>
    <submittedName>
        <fullName evidence="3">Helix-turn-helix transcriptional regulator</fullName>
    </submittedName>
</protein>
<gene>
    <name evidence="3" type="ORF">P4S50_10100</name>
</gene>
<dbReference type="SMART" id="SM00530">
    <property type="entry name" value="HTH_XRE"/>
    <property type="match status" value="1"/>
</dbReference>
<dbReference type="CDD" id="cd00093">
    <property type="entry name" value="HTH_XRE"/>
    <property type="match status" value="1"/>
</dbReference>
<dbReference type="EMBL" id="CP120733">
    <property type="protein sequence ID" value="WFD08749.1"/>
    <property type="molecule type" value="Genomic_DNA"/>
</dbReference>
<dbReference type="Gene3D" id="1.10.260.40">
    <property type="entry name" value="lambda repressor-like DNA-binding domains"/>
    <property type="match status" value="1"/>
</dbReference>
<evidence type="ECO:0000313" key="3">
    <source>
        <dbReference type="EMBL" id="WFD08749.1"/>
    </source>
</evidence>
<evidence type="ECO:0000259" key="2">
    <source>
        <dbReference type="PROSITE" id="PS50943"/>
    </source>
</evidence>